<dbReference type="AlphaFoldDB" id="A0A835PMR1"/>
<sequence length="77" mass="8407">MDCTVVPCKSWFAALPSFQALFLLRILFLFLGLSSSSVFLLFGAFLKSALLAVKTLKHYLSGDVILELNGRNVVVGV</sequence>
<evidence type="ECO:0000313" key="2">
    <source>
        <dbReference type="EMBL" id="KAG0456846.1"/>
    </source>
</evidence>
<dbReference type="EMBL" id="JADCNM010000013">
    <property type="protein sequence ID" value="KAG0456846.1"/>
    <property type="molecule type" value="Genomic_DNA"/>
</dbReference>
<keyword evidence="1" id="KW-1133">Transmembrane helix</keyword>
<reference evidence="2 3" key="1">
    <citation type="journal article" date="2020" name="Nat. Food">
        <title>A phased Vanilla planifolia genome enables genetic improvement of flavour and production.</title>
        <authorList>
            <person name="Hasing T."/>
            <person name="Tang H."/>
            <person name="Brym M."/>
            <person name="Khazi F."/>
            <person name="Huang T."/>
            <person name="Chambers A.H."/>
        </authorList>
    </citation>
    <scope>NUCLEOTIDE SEQUENCE [LARGE SCALE GENOMIC DNA]</scope>
    <source>
        <tissue evidence="2">Leaf</tissue>
    </source>
</reference>
<gene>
    <name evidence="2" type="ORF">HPP92_024634</name>
</gene>
<name>A0A835PMR1_VANPL</name>
<accession>A0A835PMR1</accession>
<protein>
    <submittedName>
        <fullName evidence="2">Uncharacterized protein</fullName>
    </submittedName>
</protein>
<keyword evidence="1" id="KW-0812">Transmembrane</keyword>
<evidence type="ECO:0000256" key="1">
    <source>
        <dbReference type="SAM" id="Phobius"/>
    </source>
</evidence>
<feature type="transmembrane region" description="Helical" evidence="1">
    <location>
        <begin position="20"/>
        <end position="46"/>
    </location>
</feature>
<proteinExistence type="predicted"/>
<evidence type="ECO:0000313" key="3">
    <source>
        <dbReference type="Proteomes" id="UP000639772"/>
    </source>
</evidence>
<dbReference type="Proteomes" id="UP000639772">
    <property type="component" value="Chromosome 13"/>
</dbReference>
<keyword evidence="1" id="KW-0472">Membrane</keyword>
<comment type="caution">
    <text evidence="2">The sequence shown here is derived from an EMBL/GenBank/DDBJ whole genome shotgun (WGS) entry which is preliminary data.</text>
</comment>
<organism evidence="2 3">
    <name type="scientific">Vanilla planifolia</name>
    <name type="common">Vanilla</name>
    <dbReference type="NCBI Taxonomy" id="51239"/>
    <lineage>
        <taxon>Eukaryota</taxon>
        <taxon>Viridiplantae</taxon>
        <taxon>Streptophyta</taxon>
        <taxon>Embryophyta</taxon>
        <taxon>Tracheophyta</taxon>
        <taxon>Spermatophyta</taxon>
        <taxon>Magnoliopsida</taxon>
        <taxon>Liliopsida</taxon>
        <taxon>Asparagales</taxon>
        <taxon>Orchidaceae</taxon>
        <taxon>Vanilloideae</taxon>
        <taxon>Vanilleae</taxon>
        <taxon>Vanilla</taxon>
    </lineage>
</organism>